<dbReference type="AlphaFoldDB" id="G8R7T1"/>
<dbReference type="eggNOG" id="ENOG503385N">
    <property type="taxonomic scope" value="Bacteria"/>
</dbReference>
<keyword evidence="2" id="KW-1185">Reference proteome</keyword>
<name>G8R7T1_OWEHD</name>
<dbReference type="Proteomes" id="UP000005631">
    <property type="component" value="Chromosome"/>
</dbReference>
<gene>
    <name evidence="1" type="ordered locus">Oweho_2492</name>
</gene>
<dbReference type="OrthoDB" id="253931at2"/>
<evidence type="ECO:0000313" key="1">
    <source>
        <dbReference type="EMBL" id="AEV33462.1"/>
    </source>
</evidence>
<dbReference type="HOGENOM" id="CLU_1260311_0_0_10"/>
<protein>
    <submittedName>
        <fullName evidence="1">Uncharacterized protein</fullName>
    </submittedName>
</protein>
<accession>G8R7T1</accession>
<organism evidence="1 2">
    <name type="scientific">Owenweeksia hongkongensis (strain DSM 17368 / CIP 108786 / JCM 12287 / NRRL B-23963 / UST20020801)</name>
    <dbReference type="NCBI Taxonomy" id="926562"/>
    <lineage>
        <taxon>Bacteria</taxon>
        <taxon>Pseudomonadati</taxon>
        <taxon>Bacteroidota</taxon>
        <taxon>Flavobacteriia</taxon>
        <taxon>Flavobacteriales</taxon>
        <taxon>Owenweeksiaceae</taxon>
        <taxon>Owenweeksia</taxon>
    </lineage>
</organism>
<evidence type="ECO:0000313" key="2">
    <source>
        <dbReference type="Proteomes" id="UP000005631"/>
    </source>
</evidence>
<dbReference type="EMBL" id="CP003156">
    <property type="protein sequence ID" value="AEV33462.1"/>
    <property type="molecule type" value="Genomic_DNA"/>
</dbReference>
<dbReference type="KEGG" id="oho:Oweho_2492"/>
<dbReference type="RefSeq" id="WP_014202811.1">
    <property type="nucleotide sequence ID" value="NC_016599.1"/>
</dbReference>
<reference evidence="1 2" key="1">
    <citation type="journal article" date="2012" name="Stand. Genomic Sci.">
        <title>Genome sequence of the orange-pigmented seawater bacterium Owenweeksia hongkongensis type strain (UST20020801(T)).</title>
        <authorList>
            <person name="Riedel T."/>
            <person name="Held B."/>
            <person name="Nolan M."/>
            <person name="Lucas S."/>
            <person name="Lapidus A."/>
            <person name="Tice H."/>
            <person name="Del Rio T.G."/>
            <person name="Cheng J.F."/>
            <person name="Han C."/>
            <person name="Tapia R."/>
            <person name="Goodwin L.A."/>
            <person name="Pitluck S."/>
            <person name="Liolios K."/>
            <person name="Mavromatis K."/>
            <person name="Pagani I."/>
            <person name="Ivanova N."/>
            <person name="Mikhailova N."/>
            <person name="Pati A."/>
            <person name="Chen A."/>
            <person name="Palaniappan K."/>
            <person name="Rohde M."/>
            <person name="Tindall B.J."/>
            <person name="Detter J.C."/>
            <person name="Goker M."/>
            <person name="Woyke T."/>
            <person name="Bristow J."/>
            <person name="Eisen J.A."/>
            <person name="Markowitz V."/>
            <person name="Hugenholtz P."/>
            <person name="Klenk H.P."/>
            <person name="Kyrpides N.C."/>
        </authorList>
    </citation>
    <scope>NUCLEOTIDE SEQUENCE</scope>
    <source>
        <strain evidence="2">DSM 17368 / JCM 12287 / NRRL B-23963</strain>
    </source>
</reference>
<proteinExistence type="predicted"/>
<sequence length="213" mass="24986">MTESKVKYTEEEILEIFKEQHRLCSPLDPEADLWAEITGEMTVREWRSANDLLGWKKLSEFLNQEFRVQISQEEWQNVLEPARTRKLSEVCRLLTEYAEKDTYEPKTLFGKPCIKAGVFLTIKKNLKDKGVDVSELRPSSSLTAYMDNYFSSVIEEITLTGTKPIDKIETRRKKRGFWNAINIFDSNRYETLTGDIKTFRDLTEKIIEEKNKN</sequence>
<dbReference type="STRING" id="926562.Oweho_2492"/>